<dbReference type="AlphaFoldDB" id="A0A401XLF0"/>
<evidence type="ECO:0000256" key="19">
    <source>
        <dbReference type="ARBA" id="ARBA00025833"/>
    </source>
</evidence>
<dbReference type="Pfam" id="PF04389">
    <property type="entry name" value="Peptidase_M28"/>
    <property type="match status" value="1"/>
</dbReference>
<keyword evidence="12" id="KW-0256">Endoplasmic reticulum</keyword>
<comment type="subunit">
    <text evidence="19">Homodimer. The monomeric form is inactive while the homodimer is active.</text>
</comment>
<evidence type="ECO:0000256" key="6">
    <source>
        <dbReference type="ARBA" id="ARBA00022525"/>
    </source>
</evidence>
<keyword evidence="10" id="KW-0732">Signal</keyword>
<proteinExistence type="predicted"/>
<dbReference type="SUPFAM" id="SSF53187">
    <property type="entry name" value="Zn-dependent exopeptidases"/>
    <property type="match status" value="1"/>
</dbReference>
<dbReference type="GO" id="GO:0046872">
    <property type="term" value="F:metal ion binding"/>
    <property type="evidence" value="ECO:0007669"/>
    <property type="project" value="UniProtKB-KW"/>
</dbReference>
<evidence type="ECO:0000256" key="3">
    <source>
        <dbReference type="ARBA" id="ARBA00004555"/>
    </source>
</evidence>
<keyword evidence="11" id="KW-0378">Hydrolase</keyword>
<keyword evidence="7" id="KW-0121">Carboxypeptidase</keyword>
<dbReference type="Gene3D" id="3.50.30.30">
    <property type="match status" value="1"/>
</dbReference>
<evidence type="ECO:0000259" key="21">
    <source>
        <dbReference type="Pfam" id="PF04389"/>
    </source>
</evidence>
<keyword evidence="9" id="KW-0479">Metal-binding</keyword>
<comment type="caution">
    <text evidence="22">The sequence shown here is derived from an EMBL/GenBank/DDBJ whole genome shotgun (WGS) entry which is preliminary data.</text>
</comment>
<dbReference type="GO" id="GO:0005576">
    <property type="term" value="C:extracellular region"/>
    <property type="evidence" value="ECO:0007669"/>
    <property type="project" value="UniProtKB-SubCell"/>
</dbReference>
<dbReference type="PANTHER" id="PTHR12053:SF3">
    <property type="entry name" value="CARBOXYPEPTIDASE Q"/>
    <property type="match status" value="1"/>
</dbReference>
<evidence type="ECO:0000256" key="4">
    <source>
        <dbReference type="ARBA" id="ARBA00004613"/>
    </source>
</evidence>
<gene>
    <name evidence="22" type="ORF">JCM31826_13000</name>
</gene>
<dbReference type="InterPro" id="IPR007484">
    <property type="entry name" value="Peptidase_M28"/>
</dbReference>
<dbReference type="GO" id="GO:0070573">
    <property type="term" value="F:metallodipeptidase activity"/>
    <property type="evidence" value="ECO:0007669"/>
    <property type="project" value="InterPro"/>
</dbReference>
<evidence type="ECO:0000256" key="20">
    <source>
        <dbReference type="ARBA" id="ARBA00033328"/>
    </source>
</evidence>
<evidence type="ECO:0000256" key="10">
    <source>
        <dbReference type="ARBA" id="ARBA00022729"/>
    </source>
</evidence>
<keyword evidence="17" id="KW-0325">Glycoprotein</keyword>
<feature type="domain" description="Peptidase M28" evidence="21">
    <location>
        <begin position="242"/>
        <end position="430"/>
    </location>
</feature>
<dbReference type="Proteomes" id="UP000286715">
    <property type="component" value="Unassembled WGS sequence"/>
</dbReference>
<dbReference type="EMBL" id="BHZE01000011">
    <property type="protein sequence ID" value="GCD77818.1"/>
    <property type="molecule type" value="Genomic_DNA"/>
</dbReference>
<accession>A0A401XLF0</accession>
<keyword evidence="18" id="KW-0458">Lysosome</keyword>
<dbReference type="PANTHER" id="PTHR12053">
    <property type="entry name" value="PROTEASE FAMILY M28 PLASMA GLUTAMATE CARBOXYPEPTIDASE-RELATED"/>
    <property type="match status" value="1"/>
</dbReference>
<evidence type="ECO:0000256" key="18">
    <source>
        <dbReference type="ARBA" id="ARBA00023228"/>
    </source>
</evidence>
<keyword evidence="8" id="KW-0645">Protease</keyword>
<dbReference type="InterPro" id="IPR039866">
    <property type="entry name" value="CPQ"/>
</dbReference>
<evidence type="ECO:0000313" key="22">
    <source>
        <dbReference type="EMBL" id="GCD77818.1"/>
    </source>
</evidence>
<protein>
    <recommendedName>
        <fullName evidence="5">Carboxypeptidase Q</fullName>
    </recommendedName>
    <alternativeName>
        <fullName evidence="20">Plasma glutamate carboxypeptidase</fullName>
    </alternativeName>
</protein>
<comment type="subcellular location">
    <subcellularLocation>
        <location evidence="1">Endoplasmic reticulum</location>
    </subcellularLocation>
    <subcellularLocation>
        <location evidence="3">Golgi apparatus</location>
    </subcellularLocation>
    <subcellularLocation>
        <location evidence="2">Lysosome</location>
    </subcellularLocation>
    <subcellularLocation>
        <location evidence="4">Secreted</location>
    </subcellularLocation>
</comment>
<dbReference type="Gene3D" id="3.40.630.10">
    <property type="entry name" value="Zn peptidases"/>
    <property type="match status" value="1"/>
</dbReference>
<reference evidence="22 23" key="1">
    <citation type="submission" date="2018-11" db="EMBL/GenBank/DDBJ databases">
        <title>Schleiferia aggregans sp. nov., a moderately thermophilic heterotrophic bacterium isolated from microbial mats at a terrestrial hot spring.</title>
        <authorList>
            <person name="Iino T."/>
            <person name="Ohkuma M."/>
            <person name="Haruta S."/>
        </authorList>
    </citation>
    <scope>NUCLEOTIDE SEQUENCE [LARGE SCALE GENOMIC DNA]</scope>
    <source>
        <strain evidence="22 23">LA</strain>
    </source>
</reference>
<keyword evidence="13" id="KW-0862">Zinc</keyword>
<organism evidence="22 23">
    <name type="scientific">Thermaurantimonas aggregans</name>
    <dbReference type="NCBI Taxonomy" id="2173829"/>
    <lineage>
        <taxon>Bacteria</taxon>
        <taxon>Pseudomonadati</taxon>
        <taxon>Bacteroidota</taxon>
        <taxon>Flavobacteriia</taxon>
        <taxon>Flavobacteriales</taxon>
        <taxon>Schleiferiaceae</taxon>
        <taxon>Thermaurantimonas</taxon>
    </lineage>
</organism>
<evidence type="ECO:0000256" key="13">
    <source>
        <dbReference type="ARBA" id="ARBA00022833"/>
    </source>
</evidence>
<evidence type="ECO:0000256" key="11">
    <source>
        <dbReference type="ARBA" id="ARBA00022801"/>
    </source>
</evidence>
<keyword evidence="23" id="KW-1185">Reference proteome</keyword>
<evidence type="ECO:0000256" key="15">
    <source>
        <dbReference type="ARBA" id="ARBA00023049"/>
    </source>
</evidence>
<dbReference type="GO" id="GO:0004180">
    <property type="term" value="F:carboxypeptidase activity"/>
    <property type="evidence" value="ECO:0007669"/>
    <property type="project" value="UniProtKB-KW"/>
</dbReference>
<keyword evidence="16" id="KW-0865">Zymogen</keyword>
<keyword evidence="15" id="KW-0482">Metalloprotease</keyword>
<keyword evidence="6" id="KW-0964">Secreted</keyword>
<evidence type="ECO:0000256" key="14">
    <source>
        <dbReference type="ARBA" id="ARBA00023034"/>
    </source>
</evidence>
<keyword evidence="14" id="KW-0333">Golgi apparatus</keyword>
<name>A0A401XLF0_9FLAO</name>
<evidence type="ECO:0000256" key="12">
    <source>
        <dbReference type="ARBA" id="ARBA00022824"/>
    </source>
</evidence>
<evidence type="ECO:0000256" key="17">
    <source>
        <dbReference type="ARBA" id="ARBA00023180"/>
    </source>
</evidence>
<evidence type="ECO:0000313" key="23">
    <source>
        <dbReference type="Proteomes" id="UP000286715"/>
    </source>
</evidence>
<evidence type="ECO:0000256" key="7">
    <source>
        <dbReference type="ARBA" id="ARBA00022645"/>
    </source>
</evidence>
<dbReference type="GO" id="GO:0006508">
    <property type="term" value="P:proteolysis"/>
    <property type="evidence" value="ECO:0007669"/>
    <property type="project" value="UniProtKB-KW"/>
</dbReference>
<evidence type="ECO:0000256" key="8">
    <source>
        <dbReference type="ARBA" id="ARBA00022670"/>
    </source>
</evidence>
<dbReference type="GO" id="GO:0005764">
    <property type="term" value="C:lysosome"/>
    <property type="evidence" value="ECO:0007669"/>
    <property type="project" value="UniProtKB-SubCell"/>
</dbReference>
<evidence type="ECO:0000256" key="16">
    <source>
        <dbReference type="ARBA" id="ARBA00023145"/>
    </source>
</evidence>
<evidence type="ECO:0000256" key="2">
    <source>
        <dbReference type="ARBA" id="ARBA00004371"/>
    </source>
</evidence>
<sequence>MVKAQSDELAEDFKKLFYHALTTEQSYQWLRSLCKDVGPRMAGSPGDRKAVEWSVALMKKLGFDTVYTLPVDVRHWERGRESAIVRLGGKKIQLNVTALGGSVSTGKRPLRAEVVEVRDFDHLKELGERVHGKIVFYNYRMRKDYISTGAGYGDAVKYRWSGAVEASKYGAVAVLIRSVTTRADDYTHTGVMTYEGAEVKIPAGALSYLAADQLEQILRQHQNVLMDLTLESFDRGRTTSYNVIGEMYGTERPNEVLIAGGHLDSWDPGEGAHDDGAGVVHSIAAAAYLRQLGIPTRHTVRVVLFANEEFGLDGAKQYAEWVKNNDTKTIRLAVESDGGGLSPRGFTLDAPDSIVQKVRSYREFFYPYGMYEMGKGGSGADVNQLKSTGAVLAGLRVDGHRYFDLHHTSRDVFEEVNPRELEMGSAAMAAFLLLFDQLIF</sequence>
<evidence type="ECO:0000256" key="5">
    <source>
        <dbReference type="ARBA" id="ARBA00014116"/>
    </source>
</evidence>
<evidence type="ECO:0000256" key="1">
    <source>
        <dbReference type="ARBA" id="ARBA00004240"/>
    </source>
</evidence>
<evidence type="ECO:0000256" key="9">
    <source>
        <dbReference type="ARBA" id="ARBA00022723"/>
    </source>
</evidence>